<dbReference type="SUPFAM" id="SSF48403">
    <property type="entry name" value="Ankyrin repeat"/>
    <property type="match status" value="3"/>
</dbReference>
<dbReference type="InterPro" id="IPR002110">
    <property type="entry name" value="Ankyrin_rpt"/>
</dbReference>
<evidence type="ECO:0000313" key="4">
    <source>
        <dbReference type="EMBL" id="OKP13779.1"/>
    </source>
</evidence>
<keyword evidence="2 3" id="KW-0040">ANK repeat</keyword>
<feature type="repeat" description="ANK" evidence="3">
    <location>
        <begin position="570"/>
        <end position="602"/>
    </location>
</feature>
<dbReference type="PROSITE" id="PS50088">
    <property type="entry name" value="ANK_REPEAT"/>
    <property type="match status" value="4"/>
</dbReference>
<reference evidence="4 5" key="1">
    <citation type="submission" date="2016-10" db="EMBL/GenBank/DDBJ databases">
        <title>Genome sequence of the ascomycete fungus Penicillium subrubescens.</title>
        <authorList>
            <person name="De Vries R.P."/>
            <person name="Peng M."/>
            <person name="Dilokpimol A."/>
            <person name="Hilden K."/>
            <person name="Makela M.R."/>
            <person name="Grigoriev I."/>
            <person name="Riley R."/>
            <person name="Granchi Z."/>
        </authorList>
    </citation>
    <scope>NUCLEOTIDE SEQUENCE [LARGE SCALE GENOMIC DNA]</scope>
    <source>
        <strain evidence="4 5">CBS 132785</strain>
    </source>
</reference>
<organism evidence="4 5">
    <name type="scientific">Penicillium subrubescens</name>
    <dbReference type="NCBI Taxonomy" id="1316194"/>
    <lineage>
        <taxon>Eukaryota</taxon>
        <taxon>Fungi</taxon>
        <taxon>Dikarya</taxon>
        <taxon>Ascomycota</taxon>
        <taxon>Pezizomycotina</taxon>
        <taxon>Eurotiomycetes</taxon>
        <taxon>Eurotiomycetidae</taxon>
        <taxon>Eurotiales</taxon>
        <taxon>Aspergillaceae</taxon>
        <taxon>Penicillium</taxon>
    </lineage>
</organism>
<dbReference type="Proteomes" id="UP000186955">
    <property type="component" value="Unassembled WGS sequence"/>
</dbReference>
<dbReference type="PANTHER" id="PTHR24198">
    <property type="entry name" value="ANKYRIN REPEAT AND PROTEIN KINASE DOMAIN-CONTAINING PROTEIN"/>
    <property type="match status" value="1"/>
</dbReference>
<feature type="repeat" description="ANK" evidence="3">
    <location>
        <begin position="40"/>
        <end position="72"/>
    </location>
</feature>
<feature type="repeat" description="ANK" evidence="3">
    <location>
        <begin position="535"/>
        <end position="567"/>
    </location>
</feature>
<evidence type="ECO:0000256" key="2">
    <source>
        <dbReference type="ARBA" id="ARBA00023043"/>
    </source>
</evidence>
<dbReference type="Gene3D" id="1.25.40.20">
    <property type="entry name" value="Ankyrin repeat-containing domain"/>
    <property type="match status" value="3"/>
</dbReference>
<protein>
    <submittedName>
        <fullName evidence="4">Ankyrin repeat and KH domain-containing protein mask</fullName>
    </submittedName>
</protein>
<name>A0A1Q5UMV8_9EURO</name>
<dbReference type="Pfam" id="PF00023">
    <property type="entry name" value="Ank"/>
    <property type="match status" value="1"/>
</dbReference>
<proteinExistence type="predicted"/>
<dbReference type="SMART" id="SM00248">
    <property type="entry name" value="ANK"/>
    <property type="match status" value="10"/>
</dbReference>
<dbReference type="STRING" id="1316194.A0A1Q5UMV8"/>
<keyword evidence="1" id="KW-0677">Repeat</keyword>
<evidence type="ECO:0000256" key="1">
    <source>
        <dbReference type="ARBA" id="ARBA00022737"/>
    </source>
</evidence>
<dbReference type="PANTHER" id="PTHR24198:SF165">
    <property type="entry name" value="ANKYRIN REPEAT-CONTAINING PROTEIN-RELATED"/>
    <property type="match status" value="1"/>
</dbReference>
<dbReference type="Pfam" id="PF12796">
    <property type="entry name" value="Ank_2"/>
    <property type="match status" value="1"/>
</dbReference>
<dbReference type="InterPro" id="IPR036770">
    <property type="entry name" value="Ankyrin_rpt-contain_sf"/>
</dbReference>
<gene>
    <name evidence="4" type="ORF">PENSUB_510</name>
</gene>
<keyword evidence="5" id="KW-1185">Reference proteome</keyword>
<sequence length="627" mass="68009">MANDSGHSHWFHENLELLRLLLNVYPHPETRFRRFGADNPTVTALGLAVSLGQLQTARLLIDHGADIFATQWTHLDGAWPDFETDVFGLASKRGDIAMMRMLLDASRNMKGPSPMVYGLDQSLILAVAFGREEATKLLLNSGVAVSAADHFLRARGAGHRTLVERALAQQNLELHLTLVAAGASVDWSAVMDCFSFKLFHSIKQKDVQGAMSLLSLKAPPDDLYDDFPDTALGAAIGQGSRELIQLLKIAGVTAEGHRIPYIPNMETLSCLEALGFLPTILRNNGQMILTCAILRAKEDGLVEYLLSRGVDQQEMKLGPLESFDGWLDNLGLPECQSPLEAALTRRNMTLAQTLIHRGALATEKELNAIAPTAVGMAVLWGRTGIVRVLLNFGIDPRGLVYVTDPPDEGEEITNQGSGWWHRETEEVVPSVLEVAASKSDREILQLLLDSMNWTQEDKSRSLTASLFWRNYHLVSDLLAACAGVNQGMMERAVVSDKVNTELLPLQVAVNAGNVDMVKLLLRRGAKINQIEAGAGGKTASQIAAKTGNVDLLALLLEKGANVNQPAAENMGATALQFAAMGGHIEIACRLLDHGADINAPKSRKFGRTAMEGAAERGHIDMAAAYAQ</sequence>
<evidence type="ECO:0000256" key="3">
    <source>
        <dbReference type="PROSITE-ProRule" id="PRU00023"/>
    </source>
</evidence>
<accession>A0A1Q5UMV8</accession>
<dbReference type="PROSITE" id="PS50297">
    <property type="entry name" value="ANK_REP_REGION"/>
    <property type="match status" value="3"/>
</dbReference>
<comment type="caution">
    <text evidence="4">The sequence shown here is derived from an EMBL/GenBank/DDBJ whole genome shotgun (WGS) entry which is preliminary data.</text>
</comment>
<dbReference type="EMBL" id="MNBE01000124">
    <property type="protein sequence ID" value="OKP13779.1"/>
    <property type="molecule type" value="Genomic_DNA"/>
</dbReference>
<evidence type="ECO:0000313" key="5">
    <source>
        <dbReference type="Proteomes" id="UP000186955"/>
    </source>
</evidence>
<feature type="repeat" description="ANK" evidence="3">
    <location>
        <begin position="500"/>
        <end position="532"/>
    </location>
</feature>
<dbReference type="AlphaFoldDB" id="A0A1Q5UMV8"/>